<dbReference type="EC" id="4.2.1.182" evidence="9"/>
<dbReference type="InterPro" id="IPR007506">
    <property type="entry name" value="PMDh-L-like_dom"/>
</dbReference>
<comment type="function">
    <text evidence="6">Component of a hydro-lyase that catalyzes the dehydration of mevalonate 5-phosphate (MVA5P) to form trans-anhydromevalonate 5-phosphate (tAHMP). Involved in the archaeal mevalonate (MVA) pathway, which provides fundamental precursors for isoprenoid biosynthesis, such as isopentenyl diphosphate (IPP) and dimethylallyl diphosphate (DMAPP).</text>
</comment>
<evidence type="ECO:0000256" key="6">
    <source>
        <dbReference type="ARBA" id="ARBA00045299"/>
    </source>
</evidence>
<evidence type="ECO:0000259" key="13">
    <source>
        <dbReference type="Pfam" id="PF04412"/>
    </source>
</evidence>
<gene>
    <name evidence="14" type="ORF">CXX69_05510</name>
</gene>
<keyword evidence="4" id="KW-0456">Lyase</keyword>
<dbReference type="EMBL" id="PSPG01000012">
    <property type="protein sequence ID" value="PXF21044.1"/>
    <property type="molecule type" value="Genomic_DNA"/>
</dbReference>
<evidence type="ECO:0000256" key="7">
    <source>
        <dbReference type="ARBA" id="ARBA00046333"/>
    </source>
</evidence>
<evidence type="ECO:0000256" key="1">
    <source>
        <dbReference type="ARBA" id="ARBA00005092"/>
    </source>
</evidence>
<name>A0A2V3HPI2_9ARCH</name>
<dbReference type="SUPFAM" id="SSF52016">
    <property type="entry name" value="LeuD/IlvD-like"/>
    <property type="match status" value="1"/>
</dbReference>
<evidence type="ECO:0000256" key="5">
    <source>
        <dbReference type="ARBA" id="ARBA00045120"/>
    </source>
</evidence>
<accession>A0A2V3HPI2</accession>
<dbReference type="PANTHER" id="PTHR36577">
    <property type="entry name" value="DUF521 DOMAIN PROTEIN (AFU_ORTHOLOGUE AFUA_6G00490)"/>
    <property type="match status" value="1"/>
</dbReference>
<evidence type="ECO:0000256" key="11">
    <source>
        <dbReference type="SAM" id="MobiDB-lite"/>
    </source>
</evidence>
<comment type="caution">
    <text evidence="14">The sequence shown here is derived from an EMBL/GenBank/DDBJ whole genome shotgun (WGS) entry which is preliminary data.</text>
</comment>
<reference evidence="14 15" key="1">
    <citation type="journal article" date="2015" name="Nat. Commun.">
        <title>Genomic and transcriptomic evidence for scavenging of diverse organic compounds by widespread deep-sea archaea.</title>
        <authorList>
            <person name="Li M."/>
            <person name="Baker B.J."/>
            <person name="Anantharaman K."/>
            <person name="Jain S."/>
            <person name="Breier J.A."/>
            <person name="Dick G.J."/>
        </authorList>
    </citation>
    <scope>NUCLEOTIDE SEQUENCE [LARGE SCALE GENOMIC DNA]</scope>
    <source>
        <strain evidence="14">Cayman_51_deep</strain>
    </source>
</reference>
<evidence type="ECO:0000256" key="10">
    <source>
        <dbReference type="ARBA" id="ARBA00047196"/>
    </source>
</evidence>
<comment type="subunit">
    <text evidence="8">Heterodimer composed of a large subunit (PMDh-L) and a small subunit (PMDh-S).</text>
</comment>
<evidence type="ECO:0000313" key="14">
    <source>
        <dbReference type="EMBL" id="PXF21044.1"/>
    </source>
</evidence>
<dbReference type="PANTHER" id="PTHR36577:SF3">
    <property type="entry name" value="DUF521 DOMAIN PROTEIN (AFU_ORTHOLOGUE AFUA_6G00490)"/>
    <property type="match status" value="1"/>
</dbReference>
<dbReference type="Pfam" id="PF01989">
    <property type="entry name" value="AcnX_swivel_put"/>
    <property type="match status" value="1"/>
</dbReference>
<comment type="similarity">
    <text evidence="7">Belongs to the AcnX type II large subunit family.</text>
</comment>
<feature type="region of interest" description="Disordered" evidence="11">
    <location>
        <begin position="427"/>
        <end position="448"/>
    </location>
</feature>
<feature type="domain" description="Phosphomevalonate dehydratase large subunit-like" evidence="13">
    <location>
        <begin position="8"/>
        <end position="403"/>
    </location>
</feature>
<dbReference type="AlphaFoldDB" id="A0A2V3HPI2"/>
<evidence type="ECO:0000256" key="3">
    <source>
        <dbReference type="ARBA" id="ARBA00023229"/>
    </source>
</evidence>
<dbReference type="InterPro" id="IPR002840">
    <property type="entry name" value="PMDh-S-like_dom"/>
</dbReference>
<evidence type="ECO:0000256" key="9">
    <source>
        <dbReference type="ARBA" id="ARBA00047176"/>
    </source>
</evidence>
<evidence type="ECO:0000259" key="12">
    <source>
        <dbReference type="Pfam" id="PF01989"/>
    </source>
</evidence>
<keyword evidence="3" id="KW-0414">Isoprene biosynthesis</keyword>
<keyword evidence="2" id="KW-0408">Iron</keyword>
<evidence type="ECO:0000256" key="4">
    <source>
        <dbReference type="ARBA" id="ARBA00023239"/>
    </source>
</evidence>
<sequence>MDIPDGLRSMLEGELGPTKQKAARLVVDLASTAGASEFVCVEHAHVSGVSVLTGGHGLRRFLSDLAGDPEGRVAIPTTLNSAGCDHERMEEMGIDHPDFLEQQFEIVHAYSELGIDAILSCTPYDRGIDAGDGIGSWAESNAVCFSNSYTSLITNRESGLSALATALTGWAPYWGLHVVENRVPNILVSVECEMSDATDWSVLGDWIGKQVRPDWNLPWGPMPRIIGLPWASFEMRKALSAAAANYGCPMLWADGLTADAPAVDGYQGELTFTEADLVERYRELAPRGQVDLVVIGCPQASVGEARATAAAVRVRMELGEAIPNQRLWVFMSGHNHDLIAADGTLDVLEEAGALVLRDTCPEVTPYNRSRYNHLLTNSLKAEHYLTSGLNRMPTSVAPLEQCVAHAFDPTLVEGPSPVLRAEGAKSMASAKSHRGGKHESAGRGIPSQSEWSITGKALVTDVPITYLGYVNRDTGTIEEPGHPLNGTAIEGTVLIYPKGSGSTVAPFVLMGLIYTGKGPAAIVNRDVCPLTLPAASLLGLPYAHSFDSDPTLEVNTGDQVELTLAGGNANLRVVARVSED</sequence>
<dbReference type="Gene3D" id="3.50.30.10">
    <property type="entry name" value="Phosphohistidine domain"/>
    <property type="match status" value="1"/>
</dbReference>
<comment type="pathway">
    <text evidence="1">Isoprenoid biosynthesis; isopentenyl diphosphate biosynthesis via mevalonate pathway.</text>
</comment>
<dbReference type="Proteomes" id="UP000248161">
    <property type="component" value="Unassembled WGS sequence"/>
</dbReference>
<evidence type="ECO:0000313" key="15">
    <source>
        <dbReference type="Proteomes" id="UP000248161"/>
    </source>
</evidence>
<dbReference type="Pfam" id="PF04412">
    <property type="entry name" value="AcnX"/>
    <property type="match status" value="1"/>
</dbReference>
<comment type="catalytic activity">
    <reaction evidence="5">
        <text>(R)-5-phosphomevalonate = (2E)-3-methyl-5-phosphooxypent-2-enoate + H2O</text>
        <dbReference type="Rhea" id="RHEA:78975"/>
        <dbReference type="ChEBI" id="CHEBI:15377"/>
        <dbReference type="ChEBI" id="CHEBI:58146"/>
        <dbReference type="ChEBI" id="CHEBI:229665"/>
        <dbReference type="EC" id="4.2.1.182"/>
    </reaction>
    <physiologicalReaction direction="left-to-right" evidence="5">
        <dbReference type="Rhea" id="RHEA:78976"/>
    </physiologicalReaction>
</comment>
<proteinExistence type="inferred from homology"/>
<organism evidence="14 15">
    <name type="scientific">Candidatus Thalassarchaeum betae</name>
    <dbReference type="NCBI Taxonomy" id="2599289"/>
    <lineage>
        <taxon>Archaea</taxon>
        <taxon>Methanobacteriati</taxon>
        <taxon>Thermoplasmatota</taxon>
        <taxon>Candidatus Poseidoniia</taxon>
        <taxon>Candidatus Poseidoniales</taxon>
        <taxon>Candidatus Thalassarchaeaceae</taxon>
        <taxon>Candidatus Thalassarchaeum</taxon>
    </lineage>
</organism>
<dbReference type="GO" id="GO:0016829">
    <property type="term" value="F:lyase activity"/>
    <property type="evidence" value="ECO:0007669"/>
    <property type="project" value="UniProtKB-KW"/>
</dbReference>
<evidence type="ECO:0000256" key="8">
    <source>
        <dbReference type="ARBA" id="ARBA00046520"/>
    </source>
</evidence>
<evidence type="ECO:0000256" key="2">
    <source>
        <dbReference type="ARBA" id="ARBA00023004"/>
    </source>
</evidence>
<feature type="domain" description="Phosphomevalonate dehydratase small subunit-like" evidence="12">
    <location>
        <begin position="465"/>
        <end position="541"/>
    </location>
</feature>
<protein>
    <recommendedName>
        <fullName evidence="10">Phosphomevalonate dehydratase large subunit</fullName>
        <ecNumber evidence="9">4.2.1.182</ecNumber>
    </recommendedName>
</protein>